<accession>K1DYQ0</accession>
<organism evidence="2 3">
    <name type="scientific">Janibacter hoylei PVAS-1</name>
    <dbReference type="NCBI Taxonomy" id="1210046"/>
    <lineage>
        <taxon>Bacteria</taxon>
        <taxon>Bacillati</taxon>
        <taxon>Actinomycetota</taxon>
        <taxon>Actinomycetes</taxon>
        <taxon>Micrococcales</taxon>
        <taxon>Intrasporangiaceae</taxon>
        <taxon>Janibacter</taxon>
    </lineage>
</organism>
<dbReference type="STRING" id="1210046.B277_05908"/>
<dbReference type="PATRIC" id="fig|1210046.3.peg.1143"/>
<evidence type="ECO:0000313" key="2">
    <source>
        <dbReference type="EMBL" id="EKA61680.1"/>
    </source>
</evidence>
<dbReference type="InterPro" id="IPR007423">
    <property type="entry name" value="Sel_put"/>
</dbReference>
<evidence type="ECO:0000256" key="1">
    <source>
        <dbReference type="SAM" id="MobiDB-lite"/>
    </source>
</evidence>
<protein>
    <recommendedName>
        <fullName evidence="4">DUF466 domain-containing protein</fullName>
    </recommendedName>
</protein>
<evidence type="ECO:0008006" key="4">
    <source>
        <dbReference type="Google" id="ProtNLM"/>
    </source>
</evidence>
<dbReference type="EMBL" id="ALWX01000022">
    <property type="protein sequence ID" value="EKA61680.1"/>
    <property type="molecule type" value="Genomic_DNA"/>
</dbReference>
<dbReference type="Proteomes" id="UP000004474">
    <property type="component" value="Unassembled WGS sequence"/>
</dbReference>
<sequence>MTEHVETGPLVEERDGVERVRTDPDRPPVAVRAPHLVTGREKLVFALIAAARVTAATGTPFDVVRRMGRFVSGVTGADRYERYVEHLRRVHPDRPVPSRADFWREHYAWQERNPGTRCC</sequence>
<dbReference type="AlphaFoldDB" id="K1DYQ0"/>
<feature type="compositionally biased region" description="Basic and acidic residues" evidence="1">
    <location>
        <begin position="1"/>
        <end position="26"/>
    </location>
</feature>
<name>K1DYQ0_9MICO</name>
<gene>
    <name evidence="2" type="ORF">B277_05908</name>
</gene>
<comment type="caution">
    <text evidence="2">The sequence shown here is derived from an EMBL/GenBank/DDBJ whole genome shotgun (WGS) entry which is preliminary data.</text>
</comment>
<dbReference type="RefSeq" id="WP_007926088.1">
    <property type="nucleotide sequence ID" value="NZ_ALWX01000022.1"/>
</dbReference>
<proteinExistence type="predicted"/>
<dbReference type="eggNOG" id="COG2879">
    <property type="taxonomic scope" value="Bacteria"/>
</dbReference>
<evidence type="ECO:0000313" key="3">
    <source>
        <dbReference type="Proteomes" id="UP000004474"/>
    </source>
</evidence>
<feature type="region of interest" description="Disordered" evidence="1">
    <location>
        <begin position="1"/>
        <end position="27"/>
    </location>
</feature>
<reference evidence="2 3" key="1">
    <citation type="journal article" date="2012" name="J. Bacteriol.">
        <title>Genome Sequence of Janibacter hoylei MTCC8307, Isolated from the Stratospheric Air.</title>
        <authorList>
            <person name="Pawar S.P."/>
            <person name="Dhotre D.P."/>
            <person name="Shetty S.A."/>
            <person name="Chowdhury S.P."/>
            <person name="Chaudhari B.L."/>
            <person name="Shouche Y.S."/>
        </authorList>
    </citation>
    <scope>NUCLEOTIDE SEQUENCE [LARGE SCALE GENOMIC DNA]</scope>
    <source>
        <strain evidence="2 3">PVAS-1</strain>
    </source>
</reference>
<dbReference type="Pfam" id="PF04328">
    <property type="entry name" value="Sel_put"/>
    <property type="match status" value="1"/>
</dbReference>